<name>Q24HT8_TETTS</name>
<evidence type="ECO:0000313" key="2">
    <source>
        <dbReference type="EMBL" id="EAS07349.1"/>
    </source>
</evidence>
<accession>Q24HT8</accession>
<gene>
    <name evidence="2" type="ORF">TTHERM_01132940</name>
</gene>
<organism evidence="2 3">
    <name type="scientific">Tetrahymena thermophila (strain SB210)</name>
    <dbReference type="NCBI Taxonomy" id="312017"/>
    <lineage>
        <taxon>Eukaryota</taxon>
        <taxon>Sar</taxon>
        <taxon>Alveolata</taxon>
        <taxon>Ciliophora</taxon>
        <taxon>Intramacronucleata</taxon>
        <taxon>Oligohymenophorea</taxon>
        <taxon>Hymenostomatida</taxon>
        <taxon>Tetrahymenina</taxon>
        <taxon>Tetrahymenidae</taxon>
        <taxon>Tetrahymena</taxon>
    </lineage>
</organism>
<keyword evidence="1" id="KW-0175">Coiled coil</keyword>
<dbReference type="GeneID" id="7824904"/>
<evidence type="ECO:0000313" key="3">
    <source>
        <dbReference type="Proteomes" id="UP000009168"/>
    </source>
</evidence>
<reference evidence="3" key="1">
    <citation type="journal article" date="2006" name="PLoS Biol.">
        <title>Macronuclear genome sequence of the ciliate Tetrahymena thermophila, a model eukaryote.</title>
        <authorList>
            <person name="Eisen J.A."/>
            <person name="Coyne R.S."/>
            <person name="Wu M."/>
            <person name="Wu D."/>
            <person name="Thiagarajan M."/>
            <person name="Wortman J.R."/>
            <person name="Badger J.H."/>
            <person name="Ren Q."/>
            <person name="Amedeo P."/>
            <person name="Jones K.M."/>
            <person name="Tallon L.J."/>
            <person name="Delcher A.L."/>
            <person name="Salzberg S.L."/>
            <person name="Silva J.C."/>
            <person name="Haas B.J."/>
            <person name="Majoros W.H."/>
            <person name="Farzad M."/>
            <person name="Carlton J.M."/>
            <person name="Smith R.K. Jr."/>
            <person name="Garg J."/>
            <person name="Pearlman R.E."/>
            <person name="Karrer K.M."/>
            <person name="Sun L."/>
            <person name="Manning G."/>
            <person name="Elde N.C."/>
            <person name="Turkewitz A.P."/>
            <person name="Asai D.J."/>
            <person name="Wilkes D.E."/>
            <person name="Wang Y."/>
            <person name="Cai H."/>
            <person name="Collins K."/>
            <person name="Stewart B.A."/>
            <person name="Lee S.R."/>
            <person name="Wilamowska K."/>
            <person name="Weinberg Z."/>
            <person name="Ruzzo W.L."/>
            <person name="Wloga D."/>
            <person name="Gaertig J."/>
            <person name="Frankel J."/>
            <person name="Tsao C.-C."/>
            <person name="Gorovsky M.A."/>
            <person name="Keeling P.J."/>
            <person name="Waller R.F."/>
            <person name="Patron N.J."/>
            <person name="Cherry J.M."/>
            <person name="Stover N.A."/>
            <person name="Krieger C.J."/>
            <person name="del Toro C."/>
            <person name="Ryder H.F."/>
            <person name="Williamson S.C."/>
            <person name="Barbeau R.A."/>
            <person name="Hamilton E.P."/>
            <person name="Orias E."/>
        </authorList>
    </citation>
    <scope>NUCLEOTIDE SEQUENCE [LARGE SCALE GENOMIC DNA]</scope>
    <source>
        <strain evidence="3">SB210</strain>
    </source>
</reference>
<dbReference type="EMBL" id="GG662232">
    <property type="protein sequence ID" value="EAS07349.1"/>
    <property type="molecule type" value="Genomic_DNA"/>
</dbReference>
<dbReference type="AlphaFoldDB" id="Q24HT8"/>
<keyword evidence="3" id="KW-1185">Reference proteome</keyword>
<protein>
    <submittedName>
        <fullName evidence="2">Uncharacterized protein</fullName>
    </submittedName>
</protein>
<dbReference type="HOGENOM" id="CLU_533741_0_0_1"/>
<dbReference type="InParanoid" id="Q24HT8"/>
<dbReference type="KEGG" id="tet:TTHERM_01132940"/>
<feature type="coiled-coil region" evidence="1">
    <location>
        <begin position="133"/>
        <end position="160"/>
    </location>
</feature>
<dbReference type="RefSeq" id="XP_001027591.1">
    <property type="nucleotide sequence ID" value="XM_001027591.1"/>
</dbReference>
<evidence type="ECO:0000256" key="1">
    <source>
        <dbReference type="SAM" id="Coils"/>
    </source>
</evidence>
<proteinExistence type="predicted"/>
<sequence>MISSLQFTNSILQNTVSNVFTPNIQISNSINNNKNFFKQNAKFNAAAEQSQINQQNNQLLNQQQKQAKISYRLASQSNSESEIYEKSSQNYLSHFSSMIQIGQNNQQSSSQQSFSISLAKQKSIKESDFSLTSQASTNLAQNLNKKLAKLAKKQNSLSNSGCSTQISSCQSFNSIPSCKVMRPFPEHEFYLCAENLGKSTLTHIEEDESFELNPVIQVNTLSKNIQYVEYNKKKSVLSIHLSNKSSASSLDSLSSISFEEIPSSPHLYNSSELNSSISNLQNDLNNLPKVALPFNHTLLESETYKIMAQKTKPCLSVAYRLNENGSFDVKGIHMNEKFLIYTKWDTENCLLTTLNNSIQEMFTAKNYETFMDYTFKSMSTAFNAKSHASELYSLNGELRMADNGIREVEMSIQSNYNPKYGFLHVSYIIDRVISERKPVVIKKKSKSSIFCSTASSSKNDKSVSGGIRSQSSSIFKRKASNSFTFEDTTLGNDDESLSQQEKSFIQRFYSL</sequence>
<dbReference type="Proteomes" id="UP000009168">
    <property type="component" value="Unassembled WGS sequence"/>
</dbReference>
<feature type="coiled-coil region" evidence="1">
    <location>
        <begin position="38"/>
        <end position="65"/>
    </location>
</feature>